<proteinExistence type="predicted"/>
<keyword evidence="3" id="KW-1185">Reference proteome</keyword>
<dbReference type="OrthoDB" id="1139121at2"/>
<evidence type="ECO:0000256" key="1">
    <source>
        <dbReference type="SAM" id="Coils"/>
    </source>
</evidence>
<accession>A0A3M0GSA0</accession>
<protein>
    <submittedName>
        <fullName evidence="2">Uncharacterized protein</fullName>
    </submittedName>
</protein>
<keyword evidence="1" id="KW-0175">Coiled coil</keyword>
<dbReference type="EMBL" id="REFV01000001">
    <property type="protein sequence ID" value="RMB64099.1"/>
    <property type="molecule type" value="Genomic_DNA"/>
</dbReference>
<comment type="caution">
    <text evidence="2">The sequence shown here is derived from an EMBL/GenBank/DDBJ whole genome shotgun (WGS) entry which is preliminary data.</text>
</comment>
<dbReference type="Proteomes" id="UP000281985">
    <property type="component" value="Unassembled WGS sequence"/>
</dbReference>
<dbReference type="AlphaFoldDB" id="A0A3M0GSA0"/>
<reference evidence="2 3" key="1">
    <citation type="submission" date="2018-10" db="EMBL/GenBank/DDBJ databases">
        <title>Dokdonia luteus sp. nov., isolated from sea water.</title>
        <authorList>
            <person name="Zhou L.Y."/>
            <person name="Du Z.J."/>
        </authorList>
    </citation>
    <scope>NUCLEOTIDE SEQUENCE [LARGE SCALE GENOMIC DNA]</scope>
    <source>
        <strain evidence="2 3">SH27</strain>
    </source>
</reference>
<sequence>MKHPYFNQYKFKYLEWNDSDIIHEATLAWQSQLEFIKDEQAFLKGLLAENTLKLLAESCFEMANHLATDLSKLSEQLPEILERIQSHRNDIIVLIDEKDEFQKERAFQDAHLLLEMRIGTYLEKYHTLKEEIFTTMQDVFKKSKNRQLLKS</sequence>
<name>A0A3M0GSA0_9FLAO</name>
<dbReference type="RefSeq" id="WP_121915895.1">
    <property type="nucleotide sequence ID" value="NZ_REFV01000001.1"/>
</dbReference>
<feature type="coiled-coil region" evidence="1">
    <location>
        <begin position="70"/>
        <end position="104"/>
    </location>
</feature>
<evidence type="ECO:0000313" key="3">
    <source>
        <dbReference type="Proteomes" id="UP000281985"/>
    </source>
</evidence>
<organism evidence="2 3">
    <name type="scientific">Dokdonia sinensis</name>
    <dbReference type="NCBI Taxonomy" id="2479847"/>
    <lineage>
        <taxon>Bacteria</taxon>
        <taxon>Pseudomonadati</taxon>
        <taxon>Bacteroidota</taxon>
        <taxon>Flavobacteriia</taxon>
        <taxon>Flavobacteriales</taxon>
        <taxon>Flavobacteriaceae</taxon>
        <taxon>Dokdonia</taxon>
    </lineage>
</organism>
<evidence type="ECO:0000313" key="2">
    <source>
        <dbReference type="EMBL" id="RMB64099.1"/>
    </source>
</evidence>
<gene>
    <name evidence="2" type="ORF">EAX61_01615</name>
</gene>